<evidence type="ECO:0000313" key="3">
    <source>
        <dbReference type="EMBL" id="KAF5375656.1"/>
    </source>
</evidence>
<keyword evidence="4" id="KW-1185">Reference proteome</keyword>
<dbReference type="InterPro" id="IPR013902">
    <property type="entry name" value="Mug135-like_C"/>
</dbReference>
<evidence type="ECO:0000313" key="4">
    <source>
        <dbReference type="Proteomes" id="UP000565441"/>
    </source>
</evidence>
<reference evidence="3 4" key="1">
    <citation type="journal article" date="2020" name="ISME J.">
        <title>Uncovering the hidden diversity of litter-decomposition mechanisms in mushroom-forming fungi.</title>
        <authorList>
            <person name="Floudas D."/>
            <person name="Bentzer J."/>
            <person name="Ahren D."/>
            <person name="Johansson T."/>
            <person name="Persson P."/>
            <person name="Tunlid A."/>
        </authorList>
    </citation>
    <scope>NUCLEOTIDE SEQUENCE [LARGE SCALE GENOMIC DNA]</scope>
    <source>
        <strain evidence="3 4">CBS 661.87</strain>
    </source>
</reference>
<evidence type="ECO:0000256" key="1">
    <source>
        <dbReference type="ARBA" id="ARBA00005788"/>
    </source>
</evidence>
<dbReference type="Pfam" id="PF08593">
    <property type="entry name" value="Mug135_C"/>
    <property type="match status" value="1"/>
</dbReference>
<comment type="caution">
    <text evidence="3">The sequence shown here is derived from an EMBL/GenBank/DDBJ whole genome shotgun (WGS) entry which is preliminary data.</text>
</comment>
<sequence>MQQLRVDIRNDIRAELVPDFKRLVNHQRGDGTIVPFEIVPFTNGDDPTQPPHNLPRLLSVNSVEDLNGRDLAAYLTGYGKLMPGLGLYTVRHTAMAVHFTACCSDDAQYGNVNALKAVQKLYDGKGPEILDGMAQRPYHGAGRARSARVRVEAILSWIILHTSFDPDCATQPLPEVLNYVPRQVGSMRLKKHLFEDCTGGSTLHRNAPSTETALALQHTPKPHRTIAPQADSAP</sequence>
<dbReference type="EMBL" id="JAACJP010000032">
    <property type="protein sequence ID" value="KAF5375656.1"/>
    <property type="molecule type" value="Genomic_DNA"/>
</dbReference>
<feature type="domain" description="Mug135-like C-terminal" evidence="2">
    <location>
        <begin position="25"/>
        <end position="79"/>
    </location>
</feature>
<gene>
    <name evidence="3" type="ORF">D9615_009374</name>
</gene>
<comment type="similarity">
    <text evidence="1">Belongs to the UPF0612 family.</text>
</comment>
<proteinExistence type="inferred from homology"/>
<organism evidence="3 4">
    <name type="scientific">Tricholomella constricta</name>
    <dbReference type="NCBI Taxonomy" id="117010"/>
    <lineage>
        <taxon>Eukaryota</taxon>
        <taxon>Fungi</taxon>
        <taxon>Dikarya</taxon>
        <taxon>Basidiomycota</taxon>
        <taxon>Agaricomycotina</taxon>
        <taxon>Agaricomycetes</taxon>
        <taxon>Agaricomycetidae</taxon>
        <taxon>Agaricales</taxon>
        <taxon>Tricholomatineae</taxon>
        <taxon>Lyophyllaceae</taxon>
        <taxon>Tricholomella</taxon>
    </lineage>
</organism>
<name>A0A8H5H2W5_9AGAR</name>
<evidence type="ECO:0000259" key="2">
    <source>
        <dbReference type="Pfam" id="PF08593"/>
    </source>
</evidence>
<dbReference type="AlphaFoldDB" id="A0A8H5H2W5"/>
<accession>A0A8H5H2W5</accession>
<dbReference type="OrthoDB" id="3230244at2759"/>
<dbReference type="Proteomes" id="UP000565441">
    <property type="component" value="Unassembled WGS sequence"/>
</dbReference>
<protein>
    <recommendedName>
        <fullName evidence="2">Mug135-like C-terminal domain-containing protein</fullName>
    </recommendedName>
</protein>